<dbReference type="CDD" id="cd04848">
    <property type="entry name" value="Peptidases_S8_Autotransporter_serine_protease_like"/>
    <property type="match status" value="1"/>
</dbReference>
<keyword evidence="5 6" id="KW-0720">Serine protease</keyword>
<keyword evidence="10" id="KW-1185">Reference proteome</keyword>
<sequence length="715" mass="74231">MTPWRQGVTGSGAAIAIIDTGIDIDSPEFAGRILPASRDVASDRGVDAVDDHGTNVALIAAAALDGTGVVGLAYDASLIVLRADQPGSCTPDETDADLAGCSFTDRAIARGIDDAVAADARVVNLSLGGSRPSQALLAAIDRATRAGVVVVVAAGNDGETDDPAIDPDNPDPFATGILGRGNGAVIIVGSVDDNGQISGFSNRAGNAASGYLTARGERLCCVYDNGTLQVTEENGSRFVTLFSGTSFATPQVAGAVALLAQAFPNLTGQDIVEILLQTARDAGEGGTDATYGRGILDLIEAFSPQGTTRMPGAQDAVSLANDIAIASAPMGNALQGASLPGILLDKYDRAYLYELGSRTRMASAEPLLHGAARTGLRRVAVGSPKVALAFTLQQRGQAGGDPAIAPLELTRAQGEAARVLAARVAMRIAPDTQLGFAFAEGPDGLAVQMQGRDRPAFLVSRGGADDLGFVHRDRQGVAMRRDLGPFGVTLTASRGEALTGALREASDFIGERREGYGFIRLGAVADRSLGPLDLTLGAQWLREERTVLGAYLHDSFGARGADSVFVNGTAAIDAGEGWRLGGEGRMGLTRAIAGGRIADGSRWRSLSFAFDASKRGVVEPDDRLGLRLSSPLRVTGGGLLIDMPVSYDYATRSAGFALRHLSLAPDGREVMGELAWSGRVSDGLLAASLFYRSEPGHQRLAPDDGGFILRWSRGF</sequence>
<feature type="active site" description="Charge relay system" evidence="6">
    <location>
        <position position="19"/>
    </location>
</feature>
<evidence type="ECO:0000256" key="4">
    <source>
        <dbReference type="ARBA" id="ARBA00022801"/>
    </source>
</evidence>
<keyword evidence="2 6" id="KW-0645">Protease</keyword>
<reference evidence="9 10" key="1">
    <citation type="submission" date="2018-07" db="EMBL/GenBank/DDBJ databases">
        <title>Erythrobacter nanhaiensis sp. nov., a novel member of the genus Erythrobacter isolated from the South China Sea.</title>
        <authorList>
            <person name="Chen X."/>
            <person name="Liu J."/>
        </authorList>
    </citation>
    <scope>NUCLEOTIDE SEQUENCE [LARGE SCALE GENOMIC DNA]</scope>
    <source>
        <strain evidence="9 10">S-5</strain>
    </source>
</reference>
<dbReference type="PROSITE" id="PS51892">
    <property type="entry name" value="SUBTILASE"/>
    <property type="match status" value="1"/>
</dbReference>
<dbReference type="GO" id="GO:0004252">
    <property type="term" value="F:serine-type endopeptidase activity"/>
    <property type="evidence" value="ECO:0007669"/>
    <property type="project" value="UniProtKB-UniRule"/>
</dbReference>
<dbReference type="InterPro" id="IPR023828">
    <property type="entry name" value="Peptidase_S8_Ser-AS"/>
</dbReference>
<keyword evidence="4 6" id="KW-0378">Hydrolase</keyword>
<dbReference type="InterPro" id="IPR036852">
    <property type="entry name" value="Peptidase_S8/S53_dom_sf"/>
</dbReference>
<dbReference type="GO" id="GO:0006508">
    <property type="term" value="P:proteolysis"/>
    <property type="evidence" value="ECO:0007669"/>
    <property type="project" value="UniProtKB-KW"/>
</dbReference>
<dbReference type="PROSITE" id="PS00136">
    <property type="entry name" value="SUBTILASE_ASP"/>
    <property type="match status" value="1"/>
</dbReference>
<comment type="caution">
    <text evidence="9">The sequence shown here is derived from an EMBL/GenBank/DDBJ whole genome shotgun (WGS) entry which is preliminary data.</text>
</comment>
<dbReference type="Gene3D" id="3.40.50.200">
    <property type="entry name" value="Peptidase S8/S53 domain"/>
    <property type="match status" value="1"/>
</dbReference>
<evidence type="ECO:0000256" key="3">
    <source>
        <dbReference type="ARBA" id="ARBA00022729"/>
    </source>
</evidence>
<comment type="similarity">
    <text evidence="1 6 7">Belongs to the peptidase S8 family.</text>
</comment>
<evidence type="ECO:0000256" key="6">
    <source>
        <dbReference type="PROSITE-ProRule" id="PRU01240"/>
    </source>
</evidence>
<name>A0A395LPT7_9SPHN</name>
<dbReference type="PRINTS" id="PR00723">
    <property type="entry name" value="SUBTILISIN"/>
</dbReference>
<evidence type="ECO:0000256" key="7">
    <source>
        <dbReference type="RuleBase" id="RU003355"/>
    </source>
</evidence>
<dbReference type="InterPro" id="IPR050131">
    <property type="entry name" value="Peptidase_S8_subtilisin-like"/>
</dbReference>
<evidence type="ECO:0000256" key="2">
    <source>
        <dbReference type="ARBA" id="ARBA00022670"/>
    </source>
</evidence>
<feature type="active site" description="Charge relay system" evidence="6">
    <location>
        <position position="246"/>
    </location>
</feature>
<dbReference type="EMBL" id="QRBB01000001">
    <property type="protein sequence ID" value="RDS78457.1"/>
    <property type="molecule type" value="Genomic_DNA"/>
</dbReference>
<dbReference type="InterPro" id="IPR000209">
    <property type="entry name" value="Peptidase_S8/S53_dom"/>
</dbReference>
<proteinExistence type="inferred from homology"/>
<dbReference type="InterPro" id="IPR023827">
    <property type="entry name" value="Peptidase_S8_Asp-AS"/>
</dbReference>
<evidence type="ECO:0000256" key="5">
    <source>
        <dbReference type="ARBA" id="ARBA00022825"/>
    </source>
</evidence>
<keyword evidence="3" id="KW-0732">Signal</keyword>
<dbReference type="PANTHER" id="PTHR43806:SF11">
    <property type="entry name" value="CEREVISIN-RELATED"/>
    <property type="match status" value="1"/>
</dbReference>
<protein>
    <submittedName>
        <fullName evidence="9">Peptidase S8</fullName>
    </submittedName>
</protein>
<dbReference type="SUPFAM" id="SSF52743">
    <property type="entry name" value="Subtilisin-like"/>
    <property type="match status" value="1"/>
</dbReference>
<dbReference type="PANTHER" id="PTHR43806">
    <property type="entry name" value="PEPTIDASE S8"/>
    <property type="match status" value="1"/>
</dbReference>
<evidence type="ECO:0000259" key="8">
    <source>
        <dbReference type="Pfam" id="PF00082"/>
    </source>
</evidence>
<dbReference type="Proteomes" id="UP000254101">
    <property type="component" value="Unassembled WGS sequence"/>
</dbReference>
<evidence type="ECO:0000313" key="9">
    <source>
        <dbReference type="EMBL" id="RDS78457.1"/>
    </source>
</evidence>
<evidence type="ECO:0000256" key="1">
    <source>
        <dbReference type="ARBA" id="ARBA00011073"/>
    </source>
</evidence>
<dbReference type="AlphaFoldDB" id="A0A395LPT7"/>
<feature type="domain" description="Peptidase S8/S53" evidence="8">
    <location>
        <begin position="10"/>
        <end position="294"/>
    </location>
</feature>
<feature type="active site" description="Charge relay system" evidence="6">
    <location>
        <position position="52"/>
    </location>
</feature>
<organism evidence="9 10">
    <name type="scientific">Alteriqipengyuania lutimaris</name>
    <dbReference type="NCBI Taxonomy" id="1538146"/>
    <lineage>
        <taxon>Bacteria</taxon>
        <taxon>Pseudomonadati</taxon>
        <taxon>Pseudomonadota</taxon>
        <taxon>Alphaproteobacteria</taxon>
        <taxon>Sphingomonadales</taxon>
        <taxon>Erythrobacteraceae</taxon>
        <taxon>Alteriqipengyuania</taxon>
    </lineage>
</organism>
<gene>
    <name evidence="9" type="ORF">DL238_00280</name>
</gene>
<dbReference type="PROSITE" id="PS00138">
    <property type="entry name" value="SUBTILASE_SER"/>
    <property type="match status" value="1"/>
</dbReference>
<accession>A0A395LPT7</accession>
<evidence type="ECO:0000313" key="10">
    <source>
        <dbReference type="Proteomes" id="UP000254101"/>
    </source>
</evidence>
<dbReference type="InterPro" id="IPR015500">
    <property type="entry name" value="Peptidase_S8_subtilisin-rel"/>
</dbReference>
<dbReference type="Pfam" id="PF00082">
    <property type="entry name" value="Peptidase_S8"/>
    <property type="match status" value="1"/>
</dbReference>
<dbReference type="InterPro" id="IPR034061">
    <property type="entry name" value="Peptidases_S8_Autotransporter"/>
</dbReference>